<sequence>MYWTTTEIQLLLEVTLQYKEEKSRQNIDWRSHTSTYHDIWKAFLQVYPVKRAEEGVMHFPHDVERINKAKVIFRLMEMRRKFHKQMDTRNFNYGFWDICEKIWGEKEPCDVPGVEQAPVDEEEEVEEEEDSEDTCSPWESESRDWSSTESEDETEMLTTPCKRRLFEENAIALV</sequence>
<feature type="compositionally biased region" description="Acidic residues" evidence="1">
    <location>
        <begin position="118"/>
        <end position="133"/>
    </location>
</feature>
<dbReference type="EMBL" id="OZ035823">
    <property type="protein sequence ID" value="CAL1569686.1"/>
    <property type="molecule type" value="Genomic_DNA"/>
</dbReference>
<accession>A0AAV2IWQ0</accession>
<evidence type="ECO:0000256" key="1">
    <source>
        <dbReference type="SAM" id="MobiDB-lite"/>
    </source>
</evidence>
<keyword evidence="3" id="KW-1185">Reference proteome</keyword>
<reference evidence="2 3" key="1">
    <citation type="submission" date="2024-04" db="EMBL/GenBank/DDBJ databases">
        <authorList>
            <person name="Waldvogel A.-M."/>
            <person name="Schoenle A."/>
        </authorList>
    </citation>
    <scope>NUCLEOTIDE SEQUENCE [LARGE SCALE GENOMIC DNA]</scope>
</reference>
<gene>
    <name evidence="2" type="ORF">KC01_LOCUS2084</name>
</gene>
<organism evidence="2 3">
    <name type="scientific">Knipowitschia caucasica</name>
    <name type="common">Caucasian dwarf goby</name>
    <name type="synonym">Pomatoschistus caucasicus</name>
    <dbReference type="NCBI Taxonomy" id="637954"/>
    <lineage>
        <taxon>Eukaryota</taxon>
        <taxon>Metazoa</taxon>
        <taxon>Chordata</taxon>
        <taxon>Craniata</taxon>
        <taxon>Vertebrata</taxon>
        <taxon>Euteleostomi</taxon>
        <taxon>Actinopterygii</taxon>
        <taxon>Neopterygii</taxon>
        <taxon>Teleostei</taxon>
        <taxon>Neoteleostei</taxon>
        <taxon>Acanthomorphata</taxon>
        <taxon>Gobiaria</taxon>
        <taxon>Gobiiformes</taxon>
        <taxon>Gobioidei</taxon>
        <taxon>Gobiidae</taxon>
        <taxon>Gobiinae</taxon>
        <taxon>Knipowitschia</taxon>
    </lineage>
</organism>
<evidence type="ECO:0000313" key="3">
    <source>
        <dbReference type="Proteomes" id="UP001497482"/>
    </source>
</evidence>
<name>A0AAV2IWQ0_KNICA</name>
<dbReference type="Proteomes" id="UP001497482">
    <property type="component" value="Chromosome 1"/>
</dbReference>
<evidence type="ECO:0000313" key="2">
    <source>
        <dbReference type="EMBL" id="CAL1569686.1"/>
    </source>
</evidence>
<feature type="region of interest" description="Disordered" evidence="1">
    <location>
        <begin position="110"/>
        <end position="161"/>
    </location>
</feature>
<dbReference type="AlphaFoldDB" id="A0AAV2IWQ0"/>
<proteinExistence type="predicted"/>
<protein>
    <submittedName>
        <fullName evidence="2">Uncharacterized protein</fullName>
    </submittedName>
</protein>